<evidence type="ECO:0000313" key="3">
    <source>
        <dbReference type="Proteomes" id="UP000799770"/>
    </source>
</evidence>
<dbReference type="AlphaFoldDB" id="A0A6A5YHH3"/>
<gene>
    <name evidence="2" type="ORF">BDV96DRAFT_591867</name>
</gene>
<dbReference type="EMBL" id="ML977371">
    <property type="protein sequence ID" value="KAF2105787.1"/>
    <property type="molecule type" value="Genomic_DNA"/>
</dbReference>
<accession>A0A6A5YHH3</accession>
<name>A0A6A5YHH3_9PLEO</name>
<organism evidence="2 3">
    <name type="scientific">Lophiotrema nucula</name>
    <dbReference type="NCBI Taxonomy" id="690887"/>
    <lineage>
        <taxon>Eukaryota</taxon>
        <taxon>Fungi</taxon>
        <taxon>Dikarya</taxon>
        <taxon>Ascomycota</taxon>
        <taxon>Pezizomycotina</taxon>
        <taxon>Dothideomycetes</taxon>
        <taxon>Pleosporomycetidae</taxon>
        <taxon>Pleosporales</taxon>
        <taxon>Lophiotremataceae</taxon>
        <taxon>Lophiotrema</taxon>
    </lineage>
</organism>
<dbReference type="OrthoDB" id="3692364at2759"/>
<evidence type="ECO:0000256" key="1">
    <source>
        <dbReference type="SAM" id="MobiDB-lite"/>
    </source>
</evidence>
<proteinExistence type="predicted"/>
<dbReference type="Proteomes" id="UP000799770">
    <property type="component" value="Unassembled WGS sequence"/>
</dbReference>
<reference evidence="2" key="1">
    <citation type="journal article" date="2020" name="Stud. Mycol.">
        <title>101 Dothideomycetes genomes: a test case for predicting lifestyles and emergence of pathogens.</title>
        <authorList>
            <person name="Haridas S."/>
            <person name="Albert R."/>
            <person name="Binder M."/>
            <person name="Bloem J."/>
            <person name="Labutti K."/>
            <person name="Salamov A."/>
            <person name="Andreopoulos B."/>
            <person name="Baker S."/>
            <person name="Barry K."/>
            <person name="Bills G."/>
            <person name="Bluhm B."/>
            <person name="Cannon C."/>
            <person name="Castanera R."/>
            <person name="Culley D."/>
            <person name="Daum C."/>
            <person name="Ezra D."/>
            <person name="Gonzalez J."/>
            <person name="Henrissat B."/>
            <person name="Kuo A."/>
            <person name="Liang C."/>
            <person name="Lipzen A."/>
            <person name="Lutzoni F."/>
            <person name="Magnuson J."/>
            <person name="Mondo S."/>
            <person name="Nolan M."/>
            <person name="Ohm R."/>
            <person name="Pangilinan J."/>
            <person name="Park H.-J."/>
            <person name="Ramirez L."/>
            <person name="Alfaro M."/>
            <person name="Sun H."/>
            <person name="Tritt A."/>
            <person name="Yoshinaga Y."/>
            <person name="Zwiers L.-H."/>
            <person name="Turgeon B."/>
            <person name="Goodwin S."/>
            <person name="Spatafora J."/>
            <person name="Crous P."/>
            <person name="Grigoriev I."/>
        </authorList>
    </citation>
    <scope>NUCLEOTIDE SEQUENCE</scope>
    <source>
        <strain evidence="2">CBS 627.86</strain>
    </source>
</reference>
<keyword evidence="3" id="KW-1185">Reference proteome</keyword>
<feature type="region of interest" description="Disordered" evidence="1">
    <location>
        <begin position="233"/>
        <end position="261"/>
    </location>
</feature>
<evidence type="ECO:0000313" key="2">
    <source>
        <dbReference type="EMBL" id="KAF2105787.1"/>
    </source>
</evidence>
<protein>
    <submittedName>
        <fullName evidence="2">Uncharacterized protein</fullName>
    </submittedName>
</protein>
<sequence>MAAEIKKPARYKIQKPGMLYLMKDTLSGLKKSGTTMRATAGLRMREISSRCGLDLELIMTTDATVFFPRAEVLVQTFFHNLRRHYYCNRDGTKHQEWFDIPDDLVKLASHVLKLCVRFLQAKPYDKHGHLKPECRSLVRKMLRRSSADKSSDHKAHERRLTKFVRAVEALRRSSSPASASQKLKACTHKCSTSEKSPSVPKWKDIYYEALPRQRRIWNGNKSIRVERICPKGGRPQRLIANGSGSTTHSLTGLPRTHLNRT</sequence>